<evidence type="ECO:0000313" key="1">
    <source>
        <dbReference type="EMBL" id="KAK4774942.1"/>
    </source>
</evidence>
<dbReference type="AlphaFoldDB" id="A0AAN7KWS8"/>
<dbReference type="Proteomes" id="UP001346149">
    <property type="component" value="Unassembled WGS sequence"/>
</dbReference>
<proteinExistence type="predicted"/>
<reference evidence="1 2" key="1">
    <citation type="journal article" date="2023" name="Hortic Res">
        <title>Pangenome of water caltrop reveals structural variations and asymmetric subgenome divergence after allopolyploidization.</title>
        <authorList>
            <person name="Zhang X."/>
            <person name="Chen Y."/>
            <person name="Wang L."/>
            <person name="Yuan Y."/>
            <person name="Fang M."/>
            <person name="Shi L."/>
            <person name="Lu R."/>
            <person name="Comes H.P."/>
            <person name="Ma Y."/>
            <person name="Chen Y."/>
            <person name="Huang G."/>
            <person name="Zhou Y."/>
            <person name="Zheng Z."/>
            <person name="Qiu Y."/>
        </authorList>
    </citation>
    <scope>NUCLEOTIDE SEQUENCE [LARGE SCALE GENOMIC DNA]</scope>
    <source>
        <strain evidence="1">F231</strain>
    </source>
</reference>
<name>A0AAN7KWS8_TRANT</name>
<sequence>MGMVERFCCLRMAVLREKRKVMRRLFWRVRVEIRRQMKDILHHYHEQRHYLRRRCSCSCRRLSFHYDPFSYALNFDNGSSGFFC</sequence>
<gene>
    <name evidence="1" type="ORF">SAY86_009877</name>
</gene>
<keyword evidence="2" id="KW-1185">Reference proteome</keyword>
<dbReference type="PANTHER" id="PTHR34538">
    <property type="entry name" value="EXPRESSED PROTEIN"/>
    <property type="match status" value="1"/>
</dbReference>
<dbReference type="PANTHER" id="PTHR34538:SF13">
    <property type="entry name" value="OS02G0637200 PROTEIN"/>
    <property type="match status" value="1"/>
</dbReference>
<dbReference type="EMBL" id="JAXQNO010000019">
    <property type="protein sequence ID" value="KAK4774942.1"/>
    <property type="molecule type" value="Genomic_DNA"/>
</dbReference>
<accession>A0AAN7KWS8</accession>
<evidence type="ECO:0000313" key="2">
    <source>
        <dbReference type="Proteomes" id="UP001346149"/>
    </source>
</evidence>
<comment type="caution">
    <text evidence="1">The sequence shown here is derived from an EMBL/GenBank/DDBJ whole genome shotgun (WGS) entry which is preliminary data.</text>
</comment>
<organism evidence="1 2">
    <name type="scientific">Trapa natans</name>
    <name type="common">Water chestnut</name>
    <dbReference type="NCBI Taxonomy" id="22666"/>
    <lineage>
        <taxon>Eukaryota</taxon>
        <taxon>Viridiplantae</taxon>
        <taxon>Streptophyta</taxon>
        <taxon>Embryophyta</taxon>
        <taxon>Tracheophyta</taxon>
        <taxon>Spermatophyta</taxon>
        <taxon>Magnoliopsida</taxon>
        <taxon>eudicotyledons</taxon>
        <taxon>Gunneridae</taxon>
        <taxon>Pentapetalae</taxon>
        <taxon>rosids</taxon>
        <taxon>malvids</taxon>
        <taxon>Myrtales</taxon>
        <taxon>Lythraceae</taxon>
        <taxon>Trapa</taxon>
    </lineage>
</organism>
<protein>
    <submittedName>
        <fullName evidence="1">Uncharacterized protein</fullName>
    </submittedName>
</protein>